<dbReference type="EMBL" id="CAJNYU010001750">
    <property type="protein sequence ID" value="CAF3464705.1"/>
    <property type="molecule type" value="Genomic_DNA"/>
</dbReference>
<proteinExistence type="predicted"/>
<organism evidence="2 4">
    <name type="scientific">Rotaria socialis</name>
    <dbReference type="NCBI Taxonomy" id="392032"/>
    <lineage>
        <taxon>Eukaryota</taxon>
        <taxon>Metazoa</taxon>
        <taxon>Spiralia</taxon>
        <taxon>Gnathifera</taxon>
        <taxon>Rotifera</taxon>
        <taxon>Eurotatoria</taxon>
        <taxon>Bdelloidea</taxon>
        <taxon>Philodinida</taxon>
        <taxon>Philodinidae</taxon>
        <taxon>Rotaria</taxon>
    </lineage>
</organism>
<name>A0A818EUI6_9BILA</name>
<protein>
    <submittedName>
        <fullName evidence="2">Uncharacterized protein</fullName>
    </submittedName>
</protein>
<dbReference type="EMBL" id="CAJOBQ010000307">
    <property type="protein sequence ID" value="CAF4323345.1"/>
    <property type="molecule type" value="Genomic_DNA"/>
</dbReference>
<reference evidence="2" key="1">
    <citation type="submission" date="2021-02" db="EMBL/GenBank/DDBJ databases">
        <authorList>
            <person name="Nowell W R."/>
        </authorList>
    </citation>
    <scope>NUCLEOTIDE SEQUENCE</scope>
</reference>
<dbReference type="AlphaFoldDB" id="A0A818EUI6"/>
<accession>A0A818EUI6</accession>
<keyword evidence="1" id="KW-0732">Signal</keyword>
<feature type="chain" id="PRO_5036414422" evidence="1">
    <location>
        <begin position="32"/>
        <end position="136"/>
    </location>
</feature>
<evidence type="ECO:0000313" key="3">
    <source>
        <dbReference type="EMBL" id="CAF4323345.1"/>
    </source>
</evidence>
<dbReference type="Proteomes" id="UP000663869">
    <property type="component" value="Unassembled WGS sequence"/>
</dbReference>
<evidence type="ECO:0000256" key="1">
    <source>
        <dbReference type="SAM" id="SignalP"/>
    </source>
</evidence>
<comment type="caution">
    <text evidence="2">The sequence shown here is derived from an EMBL/GenBank/DDBJ whole genome shotgun (WGS) entry which is preliminary data.</text>
</comment>
<dbReference type="Proteomes" id="UP000663862">
    <property type="component" value="Unassembled WGS sequence"/>
</dbReference>
<evidence type="ECO:0000313" key="4">
    <source>
        <dbReference type="Proteomes" id="UP000663869"/>
    </source>
</evidence>
<evidence type="ECO:0000313" key="2">
    <source>
        <dbReference type="EMBL" id="CAF3464705.1"/>
    </source>
</evidence>
<gene>
    <name evidence="2" type="ORF">FME351_LOCUS14365</name>
    <name evidence="3" type="ORF">TSG867_LOCUS7713</name>
</gene>
<sequence length="136" mass="15631">MTIINTARFSAFLRIWIVLFSLVLCINSTLASENGIYDSLHFDNGDDEYGSPANRDASFYSKRLIHEHADFNRRDIWSRLFRSEPSQPHIASRSYFSRKLYDHAATNGRMHTISIDKLAIPIELQKALYAHGIVGR</sequence>
<feature type="signal peptide" evidence="1">
    <location>
        <begin position="1"/>
        <end position="31"/>
    </location>
</feature>